<accession>A0A195AYP5</accession>
<name>A0A195AYP5_9HYME</name>
<evidence type="ECO:0000313" key="2">
    <source>
        <dbReference type="EMBL" id="KYM77084.1"/>
    </source>
</evidence>
<organism evidence="2 3">
    <name type="scientific">Atta colombica</name>
    <dbReference type="NCBI Taxonomy" id="520822"/>
    <lineage>
        <taxon>Eukaryota</taxon>
        <taxon>Metazoa</taxon>
        <taxon>Ecdysozoa</taxon>
        <taxon>Arthropoda</taxon>
        <taxon>Hexapoda</taxon>
        <taxon>Insecta</taxon>
        <taxon>Pterygota</taxon>
        <taxon>Neoptera</taxon>
        <taxon>Endopterygota</taxon>
        <taxon>Hymenoptera</taxon>
        <taxon>Apocrita</taxon>
        <taxon>Aculeata</taxon>
        <taxon>Formicoidea</taxon>
        <taxon>Formicidae</taxon>
        <taxon>Myrmicinae</taxon>
        <taxon>Atta</taxon>
    </lineage>
</organism>
<dbReference type="EMBL" id="KQ976703">
    <property type="protein sequence ID" value="KYM77084.1"/>
    <property type="molecule type" value="Genomic_DNA"/>
</dbReference>
<evidence type="ECO:0000256" key="1">
    <source>
        <dbReference type="SAM" id="MobiDB-lite"/>
    </source>
</evidence>
<sequence length="225" mass="26132">MLIAICALFADTHTFSTHKIRLPNGPGYGPFNPHQPWPIPWPNCAIIYVYFPNPWNNIRPVGVYTYVRTDMRQERGKRSAAGGKRQEREREREREREGKRSEGIVERQRKTTVVTQKLGVTMAVRLLAPWSLPTRLPARVSQELTYLTLFTRVRFSPIDFHMEATITKPFTNDRSELNFTRDEHYANFDAYVIQQLLHRDPKAISSITWYTMTILATGKSNFSTS</sequence>
<feature type="compositionally biased region" description="Basic and acidic residues" evidence="1">
    <location>
        <begin position="84"/>
        <end position="104"/>
    </location>
</feature>
<protein>
    <submittedName>
        <fullName evidence="2">Uncharacterized protein</fullName>
    </submittedName>
</protein>
<reference evidence="2 3" key="1">
    <citation type="submission" date="2015-09" db="EMBL/GenBank/DDBJ databases">
        <title>Atta colombica WGS genome.</title>
        <authorList>
            <person name="Nygaard S."/>
            <person name="Hu H."/>
            <person name="Boomsma J."/>
            <person name="Zhang G."/>
        </authorList>
    </citation>
    <scope>NUCLEOTIDE SEQUENCE [LARGE SCALE GENOMIC DNA]</scope>
    <source>
        <strain evidence="2">Treedump-2</strain>
        <tissue evidence="2">Whole body</tissue>
    </source>
</reference>
<dbReference type="Proteomes" id="UP000078540">
    <property type="component" value="Unassembled WGS sequence"/>
</dbReference>
<proteinExistence type="predicted"/>
<evidence type="ECO:0000313" key="3">
    <source>
        <dbReference type="Proteomes" id="UP000078540"/>
    </source>
</evidence>
<gene>
    <name evidence="2" type="ORF">ALC53_12378</name>
</gene>
<feature type="region of interest" description="Disordered" evidence="1">
    <location>
        <begin position="74"/>
        <end position="104"/>
    </location>
</feature>
<keyword evidence="3" id="KW-1185">Reference proteome</keyword>
<dbReference type="AlphaFoldDB" id="A0A195AYP5"/>